<keyword evidence="1" id="KW-0732">Signal</keyword>
<dbReference type="EnsemblPlants" id="OBART04G10250.1">
    <property type="protein sequence ID" value="OBART04G10250.1"/>
    <property type="gene ID" value="OBART04G10250"/>
</dbReference>
<protein>
    <submittedName>
        <fullName evidence="2">Uncharacterized protein</fullName>
    </submittedName>
</protein>
<reference evidence="2" key="2">
    <citation type="submission" date="2015-03" db="UniProtKB">
        <authorList>
            <consortium name="EnsemblPlants"/>
        </authorList>
    </citation>
    <scope>IDENTIFICATION</scope>
</reference>
<dbReference type="HOGENOM" id="CLU_1878705_0_0_1"/>
<reference evidence="2" key="1">
    <citation type="journal article" date="2009" name="Rice">
        <title>De Novo Next Generation Sequencing of Plant Genomes.</title>
        <authorList>
            <person name="Rounsley S."/>
            <person name="Marri P.R."/>
            <person name="Yu Y."/>
            <person name="He R."/>
            <person name="Sisneros N."/>
            <person name="Goicoechea J.L."/>
            <person name="Lee S.J."/>
            <person name="Angelova A."/>
            <person name="Kudrna D."/>
            <person name="Luo M."/>
            <person name="Affourtit J."/>
            <person name="Desany B."/>
            <person name="Knight J."/>
            <person name="Niazi F."/>
            <person name="Egholm M."/>
            <person name="Wing R.A."/>
        </authorList>
    </citation>
    <scope>NUCLEOTIDE SEQUENCE [LARGE SCALE GENOMIC DNA]</scope>
    <source>
        <strain evidence="2">cv. IRGC 105608</strain>
    </source>
</reference>
<name>A0A0D3FV28_9ORYZ</name>
<dbReference type="AlphaFoldDB" id="A0A0D3FV28"/>
<evidence type="ECO:0000313" key="2">
    <source>
        <dbReference type="EnsemblPlants" id="OBART04G10250.1"/>
    </source>
</evidence>
<proteinExistence type="predicted"/>
<evidence type="ECO:0000313" key="3">
    <source>
        <dbReference type="Proteomes" id="UP000026960"/>
    </source>
</evidence>
<accession>A0A0D3FV28</accession>
<dbReference type="PANTHER" id="PTHR34998">
    <property type="entry name" value="OS04G0357400 PROTEIN-RELATED"/>
    <property type="match status" value="1"/>
</dbReference>
<dbReference type="Proteomes" id="UP000026960">
    <property type="component" value="Chromosome 4"/>
</dbReference>
<organism evidence="2">
    <name type="scientific">Oryza barthii</name>
    <dbReference type="NCBI Taxonomy" id="65489"/>
    <lineage>
        <taxon>Eukaryota</taxon>
        <taxon>Viridiplantae</taxon>
        <taxon>Streptophyta</taxon>
        <taxon>Embryophyta</taxon>
        <taxon>Tracheophyta</taxon>
        <taxon>Spermatophyta</taxon>
        <taxon>Magnoliopsida</taxon>
        <taxon>Liliopsida</taxon>
        <taxon>Poales</taxon>
        <taxon>Poaceae</taxon>
        <taxon>BOP clade</taxon>
        <taxon>Oryzoideae</taxon>
        <taxon>Oryzeae</taxon>
        <taxon>Oryzinae</taxon>
        <taxon>Oryza</taxon>
    </lineage>
</organism>
<dbReference type="Gramene" id="OBART04G10250.1">
    <property type="protein sequence ID" value="OBART04G10250.1"/>
    <property type="gene ID" value="OBART04G10250"/>
</dbReference>
<feature type="signal peptide" evidence="1">
    <location>
        <begin position="1"/>
        <end position="35"/>
    </location>
</feature>
<feature type="chain" id="PRO_5002262202" evidence="1">
    <location>
        <begin position="36"/>
        <end position="131"/>
    </location>
</feature>
<dbReference type="PANTHER" id="PTHR34998:SF9">
    <property type="entry name" value="OS04G0357400 PROTEIN"/>
    <property type="match status" value="1"/>
</dbReference>
<dbReference type="PaxDb" id="65489-OBART04G10250.1"/>
<evidence type="ECO:0000256" key="1">
    <source>
        <dbReference type="SAM" id="SignalP"/>
    </source>
</evidence>
<sequence>MVSRSKQALATPLSLFLLHLLLAALALRLVAVASASVVISVAEEAENNATAPWTTEERLVVVVELGSAAPRQLQLGGGGVELHHRRRELAGKIPFGPLRPDGSACRPHCPAKSGLPYTRDCKVIYLCGRGR</sequence>
<keyword evidence="3" id="KW-1185">Reference proteome</keyword>